<dbReference type="Proteomes" id="UP000095517">
    <property type="component" value="Unassembled WGS sequence"/>
</dbReference>
<evidence type="ECO:0000313" key="2">
    <source>
        <dbReference type="Proteomes" id="UP000095517"/>
    </source>
</evidence>
<evidence type="ECO:0000313" key="1">
    <source>
        <dbReference type="EMBL" id="CUO54882.1"/>
    </source>
</evidence>
<dbReference type="SUPFAM" id="SSF110395">
    <property type="entry name" value="CutC-like"/>
    <property type="match status" value="1"/>
</dbReference>
<name>A0A174FX63_9BACE</name>
<dbReference type="STRING" id="338188.ERS852397_02266"/>
<dbReference type="InterPro" id="IPR005627">
    <property type="entry name" value="CutC-like"/>
</dbReference>
<accession>A0A174FX63</accession>
<sequence length="43" mass="4714">MKEYQFEVCANSVESCLAAQTGGANRVELCAGIPEGYGRNRKY</sequence>
<dbReference type="AlphaFoldDB" id="A0A174FX63"/>
<dbReference type="InterPro" id="IPR036822">
    <property type="entry name" value="CutC-like_dom_sf"/>
</dbReference>
<gene>
    <name evidence="1" type="ORF">ERS852397_02266</name>
</gene>
<proteinExistence type="predicted"/>
<organism evidence="1 2">
    <name type="scientific">Bacteroides finegoldii</name>
    <dbReference type="NCBI Taxonomy" id="338188"/>
    <lineage>
        <taxon>Bacteria</taxon>
        <taxon>Pseudomonadati</taxon>
        <taxon>Bacteroidota</taxon>
        <taxon>Bacteroidia</taxon>
        <taxon>Bacteroidales</taxon>
        <taxon>Bacteroidaceae</taxon>
        <taxon>Bacteroides</taxon>
    </lineage>
</organism>
<dbReference type="Gene3D" id="3.20.20.380">
    <property type="entry name" value="Copper homeostasis (CutC) domain"/>
    <property type="match status" value="1"/>
</dbReference>
<dbReference type="Pfam" id="PF03932">
    <property type="entry name" value="CutC"/>
    <property type="match status" value="1"/>
</dbReference>
<reference evidence="1 2" key="1">
    <citation type="submission" date="2015-09" db="EMBL/GenBank/DDBJ databases">
        <authorList>
            <consortium name="Pathogen Informatics"/>
        </authorList>
    </citation>
    <scope>NUCLEOTIDE SEQUENCE [LARGE SCALE GENOMIC DNA]</scope>
    <source>
        <strain evidence="1 2">2789STDY5608840</strain>
    </source>
</reference>
<dbReference type="EMBL" id="CYZH01000011">
    <property type="protein sequence ID" value="CUO54882.1"/>
    <property type="molecule type" value="Genomic_DNA"/>
</dbReference>
<protein>
    <submittedName>
        <fullName evidence="1">Cu2+ homeostasis protein CutC</fullName>
    </submittedName>
</protein>